<proteinExistence type="predicted"/>
<gene>
    <name evidence="1" type="ORF">SAMN04489730_0036</name>
</gene>
<evidence type="ECO:0000313" key="1">
    <source>
        <dbReference type="EMBL" id="SFW11589.1"/>
    </source>
</evidence>
<dbReference type="EMBL" id="FPJG01000001">
    <property type="protein sequence ID" value="SFW11589.1"/>
    <property type="molecule type" value="Genomic_DNA"/>
</dbReference>
<dbReference type="RefSeq" id="WP_072474314.1">
    <property type="nucleotide sequence ID" value="NZ_FPJG01000001.1"/>
</dbReference>
<dbReference type="OrthoDB" id="4553528at2"/>
<reference evidence="2" key="1">
    <citation type="submission" date="2016-11" db="EMBL/GenBank/DDBJ databases">
        <authorList>
            <person name="Varghese N."/>
            <person name="Submissions S."/>
        </authorList>
    </citation>
    <scope>NUCLEOTIDE SEQUENCE [LARGE SCALE GENOMIC DNA]</scope>
    <source>
        <strain evidence="2">DSM 44671</strain>
    </source>
</reference>
<dbReference type="STRING" id="546364.SAMN04489730_0036"/>
<sequence length="150" mass="17769">MSRTTLHEIQLWNGVWTWCNGYRDGLPWWKYGDCPAELVTKSQLHEQKLRRRRGQDPYGLLVFRHRRWGEQVAELYRIDLAIPSRPMTPRWRASIEAMQRAHRTCSECGHEFEHYLATSTWTCWDCMERTGRFGAPPGHELDLTAARRIA</sequence>
<dbReference type="InterPro" id="IPR048142">
    <property type="entry name" value="QRL_CxxC_CxxC"/>
</dbReference>
<dbReference type="NCBIfam" id="NF041638">
    <property type="entry name" value="QRL_CxxC_CxxC"/>
    <property type="match status" value="1"/>
</dbReference>
<evidence type="ECO:0000313" key="2">
    <source>
        <dbReference type="Proteomes" id="UP000182740"/>
    </source>
</evidence>
<name>A0A1K1LL09_9PSEU</name>
<dbReference type="AlphaFoldDB" id="A0A1K1LL09"/>
<accession>A0A1K1LL09</accession>
<dbReference type="Proteomes" id="UP000182740">
    <property type="component" value="Unassembled WGS sequence"/>
</dbReference>
<protein>
    <submittedName>
        <fullName evidence="1">Uncharacterized protein</fullName>
    </submittedName>
</protein>
<keyword evidence="2" id="KW-1185">Reference proteome</keyword>
<organism evidence="1 2">
    <name type="scientific">Amycolatopsis australiensis</name>
    <dbReference type="NCBI Taxonomy" id="546364"/>
    <lineage>
        <taxon>Bacteria</taxon>
        <taxon>Bacillati</taxon>
        <taxon>Actinomycetota</taxon>
        <taxon>Actinomycetes</taxon>
        <taxon>Pseudonocardiales</taxon>
        <taxon>Pseudonocardiaceae</taxon>
        <taxon>Amycolatopsis</taxon>
    </lineage>
</organism>